<dbReference type="InterPro" id="IPR001936">
    <property type="entry name" value="RasGAP_dom"/>
</dbReference>
<dbReference type="OrthoDB" id="775356at2759"/>
<dbReference type="PANTHER" id="PTHR14149">
    <property type="entry name" value="RAS GTPASE-ACTIVATING PROTEIN WITH IQ MOTIF"/>
    <property type="match status" value="1"/>
</dbReference>
<dbReference type="SMART" id="SM00323">
    <property type="entry name" value="RasGAP"/>
    <property type="match status" value="1"/>
</dbReference>
<dbReference type="InterPro" id="IPR008936">
    <property type="entry name" value="Rho_GTPase_activation_prot"/>
</dbReference>
<name>A0A165QF44_9AGAM</name>
<dbReference type="PROSITE" id="PS50018">
    <property type="entry name" value="RAS_GTPASE_ACTIV_2"/>
    <property type="match status" value="1"/>
</dbReference>
<dbReference type="GO" id="GO:0005096">
    <property type="term" value="F:GTPase activator activity"/>
    <property type="evidence" value="ECO:0007669"/>
    <property type="project" value="TreeGrafter"/>
</dbReference>
<sequence>MVPEQEGLADTLDPDRAKFQQYCRMFSILRENPECVASLCRAVKMSEIGHLLQTIMFSLYGTEGDERTEQLLMSVCESVLSVQFEASTEFASLLRANTATSRLLITYTRRAANKNYLKSVLTAPISMLIDQDDIDLEINTAKVGYELQSQVAMGQEGSEPTSVPPSEASDMSIPDEDVQTLVAERIGRLQEIADRFLSAIINSKDSIPHGIRRICEQIRALSCRRYPEATDDAVTSLIGTFFFLRFTNPAIVTPQAYHLVEGVPPKYSRRTLTLVAKMLQNLVNKPSYVKEPYMAPLHPFIEKNGPRLARFLSDICVIDDYNQYTADTPSSIRVTHNEMYNTHRLVSKYIDDLEPQSISDKLRCLLDELGEAPDALPRSDDQVVTLPLSLL</sequence>
<dbReference type="Proteomes" id="UP000076761">
    <property type="component" value="Unassembled WGS sequence"/>
</dbReference>
<dbReference type="EMBL" id="KV425654">
    <property type="protein sequence ID" value="KZT18975.1"/>
    <property type="molecule type" value="Genomic_DNA"/>
</dbReference>
<evidence type="ECO:0000313" key="5">
    <source>
        <dbReference type="Proteomes" id="UP000076761"/>
    </source>
</evidence>
<reference evidence="4 5" key="1">
    <citation type="journal article" date="2016" name="Mol. Biol. Evol.">
        <title>Comparative Genomics of Early-Diverging Mushroom-Forming Fungi Provides Insights into the Origins of Lignocellulose Decay Capabilities.</title>
        <authorList>
            <person name="Nagy L.G."/>
            <person name="Riley R."/>
            <person name="Tritt A."/>
            <person name="Adam C."/>
            <person name="Daum C."/>
            <person name="Floudas D."/>
            <person name="Sun H."/>
            <person name="Yadav J.S."/>
            <person name="Pangilinan J."/>
            <person name="Larsson K.H."/>
            <person name="Matsuura K."/>
            <person name="Barry K."/>
            <person name="Labutti K."/>
            <person name="Kuo R."/>
            <person name="Ohm R.A."/>
            <person name="Bhattacharya S.S."/>
            <person name="Shirouzu T."/>
            <person name="Yoshinaga Y."/>
            <person name="Martin F.M."/>
            <person name="Grigoriev I.V."/>
            <person name="Hibbett D.S."/>
        </authorList>
    </citation>
    <scope>NUCLEOTIDE SEQUENCE [LARGE SCALE GENOMIC DNA]</scope>
    <source>
        <strain evidence="4 5">HHB14362 ss-1</strain>
    </source>
</reference>
<evidence type="ECO:0000259" key="2">
    <source>
        <dbReference type="PROSITE" id="PS50018"/>
    </source>
</evidence>
<dbReference type="EMBL" id="KV425596">
    <property type="protein sequence ID" value="KZT22350.1"/>
    <property type="molecule type" value="Genomic_DNA"/>
</dbReference>
<feature type="domain" description="Ras-GAP" evidence="2">
    <location>
        <begin position="67"/>
        <end position="284"/>
    </location>
</feature>
<organism evidence="4 5">
    <name type="scientific">Neolentinus lepideus HHB14362 ss-1</name>
    <dbReference type="NCBI Taxonomy" id="1314782"/>
    <lineage>
        <taxon>Eukaryota</taxon>
        <taxon>Fungi</taxon>
        <taxon>Dikarya</taxon>
        <taxon>Basidiomycota</taxon>
        <taxon>Agaricomycotina</taxon>
        <taxon>Agaricomycetes</taxon>
        <taxon>Gloeophyllales</taxon>
        <taxon>Gloeophyllaceae</taxon>
        <taxon>Neolentinus</taxon>
    </lineage>
</organism>
<protein>
    <submittedName>
        <fullName evidence="4">GTPase activating protein</fullName>
    </submittedName>
</protein>
<proteinExistence type="predicted"/>
<dbReference type="Pfam" id="PF00616">
    <property type="entry name" value="RasGAP"/>
    <property type="match status" value="1"/>
</dbReference>
<evidence type="ECO:0000313" key="3">
    <source>
        <dbReference type="EMBL" id="KZT18975.1"/>
    </source>
</evidence>
<dbReference type="PANTHER" id="PTHR14149:SF17">
    <property type="entry name" value="GTPASE-ACTIVATING PROTEIN"/>
    <property type="match status" value="1"/>
</dbReference>
<keyword evidence="5" id="KW-1185">Reference proteome</keyword>
<dbReference type="GO" id="GO:0046580">
    <property type="term" value="P:negative regulation of Ras protein signal transduction"/>
    <property type="evidence" value="ECO:0007669"/>
    <property type="project" value="TreeGrafter"/>
</dbReference>
<dbReference type="GO" id="GO:0005938">
    <property type="term" value="C:cell cortex"/>
    <property type="evidence" value="ECO:0007669"/>
    <property type="project" value="TreeGrafter"/>
</dbReference>
<evidence type="ECO:0000313" key="4">
    <source>
        <dbReference type="EMBL" id="KZT22350.1"/>
    </source>
</evidence>
<dbReference type="Gene3D" id="1.10.506.10">
    <property type="entry name" value="GTPase Activation - p120gap, domain 1"/>
    <property type="match status" value="1"/>
</dbReference>
<dbReference type="SUPFAM" id="SSF48350">
    <property type="entry name" value="GTPase activation domain, GAP"/>
    <property type="match status" value="1"/>
</dbReference>
<feature type="region of interest" description="Disordered" evidence="1">
    <location>
        <begin position="153"/>
        <end position="172"/>
    </location>
</feature>
<dbReference type="STRING" id="1314782.A0A165QF44"/>
<evidence type="ECO:0000256" key="1">
    <source>
        <dbReference type="SAM" id="MobiDB-lite"/>
    </source>
</evidence>
<accession>A0A165QF44</accession>
<gene>
    <name evidence="4" type="ORF">NEOLEDRAFT_654780</name>
    <name evidence="3" type="ORF">NEOLEDRAFT_81736</name>
</gene>
<dbReference type="AlphaFoldDB" id="A0A165QF44"/>